<comment type="caution">
    <text evidence="1">The sequence shown here is derived from an EMBL/GenBank/DDBJ whole genome shotgun (WGS) entry which is preliminary data.</text>
</comment>
<accession>A0A0F9UTY3</accession>
<dbReference type="AlphaFoldDB" id="A0A0F9UTY3"/>
<protein>
    <submittedName>
        <fullName evidence="1">Uncharacterized protein</fullName>
    </submittedName>
</protein>
<sequence>MSEESKIVKLEEKVEKLKNIMKSLLRIADASIDFKTFSGLSKVLKEDFCNNNTDIVIPSECTPKVIQCPDCNSDTNVQYLGGKGAYTCTNCNSHFYTEKQNDDEFEVCNDDKCGIANLKTTVSGSHSIGLAAHSLRIRNNESNIHEILDILTRICHQIKLGKPLNTWNVIWDTFKTEIFKLELSMNKEEGVKDIG</sequence>
<evidence type="ECO:0000313" key="1">
    <source>
        <dbReference type="EMBL" id="KKN90932.1"/>
    </source>
</evidence>
<dbReference type="EMBL" id="LAZR01000107">
    <property type="protein sequence ID" value="KKN90932.1"/>
    <property type="molecule type" value="Genomic_DNA"/>
</dbReference>
<organism evidence="1">
    <name type="scientific">marine sediment metagenome</name>
    <dbReference type="NCBI Taxonomy" id="412755"/>
    <lineage>
        <taxon>unclassified sequences</taxon>
        <taxon>metagenomes</taxon>
        <taxon>ecological metagenomes</taxon>
    </lineage>
</organism>
<reference evidence="1" key="1">
    <citation type="journal article" date="2015" name="Nature">
        <title>Complex archaea that bridge the gap between prokaryotes and eukaryotes.</title>
        <authorList>
            <person name="Spang A."/>
            <person name="Saw J.H."/>
            <person name="Jorgensen S.L."/>
            <person name="Zaremba-Niedzwiedzka K."/>
            <person name="Martijn J."/>
            <person name="Lind A.E."/>
            <person name="van Eijk R."/>
            <person name="Schleper C."/>
            <person name="Guy L."/>
            <person name="Ettema T.J."/>
        </authorList>
    </citation>
    <scope>NUCLEOTIDE SEQUENCE</scope>
</reference>
<proteinExistence type="predicted"/>
<gene>
    <name evidence="1" type="ORF">LCGC14_0225160</name>
</gene>
<name>A0A0F9UTY3_9ZZZZ</name>